<comment type="caution">
    <text evidence="2">The sequence shown here is derived from an EMBL/GenBank/DDBJ whole genome shotgun (WGS) entry which is preliminary data.</text>
</comment>
<dbReference type="PANTHER" id="PTHR41339:SF1">
    <property type="entry name" value="SECRETED PROTEIN"/>
    <property type="match status" value="1"/>
</dbReference>
<organism evidence="2 3">
    <name type="scientific">Flavivirga aquimarina</name>
    <dbReference type="NCBI Taxonomy" id="2027862"/>
    <lineage>
        <taxon>Bacteria</taxon>
        <taxon>Pseudomonadati</taxon>
        <taxon>Bacteroidota</taxon>
        <taxon>Flavobacteriia</taxon>
        <taxon>Flavobacteriales</taxon>
        <taxon>Flavobacteriaceae</taxon>
        <taxon>Flavivirga</taxon>
    </lineage>
</organism>
<evidence type="ECO:0000313" key="3">
    <source>
        <dbReference type="Proteomes" id="UP001176883"/>
    </source>
</evidence>
<evidence type="ECO:0008006" key="4">
    <source>
        <dbReference type="Google" id="ProtNLM"/>
    </source>
</evidence>
<name>A0ABT8W7E6_9FLAO</name>
<dbReference type="RefSeq" id="WP_303276720.1">
    <property type="nucleotide sequence ID" value="NZ_JAUOEK010000063.1"/>
</dbReference>
<evidence type="ECO:0000256" key="1">
    <source>
        <dbReference type="SAM" id="SignalP"/>
    </source>
</evidence>
<reference evidence="2" key="1">
    <citation type="submission" date="2023-07" db="EMBL/GenBank/DDBJ databases">
        <title>Two novel species in the genus Flavivirga.</title>
        <authorList>
            <person name="Kwon K."/>
        </authorList>
    </citation>
    <scope>NUCLEOTIDE SEQUENCE</scope>
    <source>
        <strain evidence="2">KCTC 52353</strain>
    </source>
</reference>
<proteinExistence type="predicted"/>
<feature type="chain" id="PRO_5045880900" description="T9SS C-terminal target domain-containing protein" evidence="1">
    <location>
        <begin position="21"/>
        <end position="435"/>
    </location>
</feature>
<gene>
    <name evidence="2" type="ORF">Q4Q35_04360</name>
</gene>
<protein>
    <recommendedName>
        <fullName evidence="4">T9SS C-terminal target domain-containing protein</fullName>
    </recommendedName>
</protein>
<accession>A0ABT8W7E6</accession>
<feature type="signal peptide" evidence="1">
    <location>
        <begin position="1"/>
        <end position="20"/>
    </location>
</feature>
<sequence length="435" mass="48405">MKKITYMIWMLLLVIGSSYAQQEKGIVGSDNWLDNWTDFNPKTADYGEPSQILTGNITKDTKLSKRDTYLLMGNVFVTDSVTLTIEPGTVIIGDFQSKGTLTISKGAKIVAEGLETDPIVFTSNRSVKKAGDWGGIIILGEAPTNKFGNSSISSLYGNLDSSSYRYTNYGGTNTNSNSGVLRYVRIEYAGKKLKDRSNFSGLLLASVGNETVLENVMISYCAGDSFRIIGGEANLTKAVSYRSSKNDFKFNYGAQSQLTNSLAIRTPYISSSKKARCLEILSYSKKEEIDFTKKGTTVLAKNLTLLNSSNDLNEHIKLGLIKEAIFIGESASLDINKSVISGFNPAVILDDKIMINQENLEKIKFVDMYFNNCNGNIFKEYNTNNEDLENWYGNRSFYNVYAKSQNSETFIDMKSEKRPDFRLRINKIIAANGKN</sequence>
<dbReference type="Proteomes" id="UP001176883">
    <property type="component" value="Unassembled WGS sequence"/>
</dbReference>
<evidence type="ECO:0000313" key="2">
    <source>
        <dbReference type="EMBL" id="MDO5969033.1"/>
    </source>
</evidence>
<keyword evidence="1" id="KW-0732">Signal</keyword>
<dbReference type="EMBL" id="JAUOEK010000063">
    <property type="protein sequence ID" value="MDO5969033.1"/>
    <property type="molecule type" value="Genomic_DNA"/>
</dbReference>
<dbReference type="PANTHER" id="PTHR41339">
    <property type="entry name" value="LIPL48"/>
    <property type="match status" value="1"/>
</dbReference>
<keyword evidence="3" id="KW-1185">Reference proteome</keyword>